<organism evidence="2">
    <name type="scientific">uncultured marine group II/III euryarchaeote SAT1000_27_D07</name>
    <dbReference type="NCBI Taxonomy" id="1456571"/>
    <lineage>
        <taxon>Archaea</taxon>
        <taxon>Methanobacteriati</taxon>
        <taxon>Methanobacteriota</taxon>
        <taxon>environmental samples</taxon>
    </lineage>
</organism>
<dbReference type="AlphaFoldDB" id="A0A075I903"/>
<gene>
    <name evidence="2" type="primary">TRM5</name>
    <name evidence="2" type="synonym">TRMT5</name>
</gene>
<dbReference type="InterPro" id="IPR029063">
    <property type="entry name" value="SAM-dependent_MTases_sf"/>
</dbReference>
<dbReference type="SUPFAM" id="SSF53335">
    <property type="entry name" value="S-adenosyl-L-methionine-dependent methyltransferases"/>
    <property type="match status" value="1"/>
</dbReference>
<keyword evidence="2" id="KW-0489">Methyltransferase</keyword>
<sequence>MPISQRPGASPSSVMVKRAAPLPVMNVMRHLSVPNRQVEGALDHIRSQGWLAEGMRVFASEDGTARLIPLDPRAPLEMLEPLAKFDVISHEGKPNERDDSDWWAHLSALIGEEPVEMHREAWPSSHEFFGDMMIVRIDDEVAGYVSEIAQAKLQAHPHIRLVLSDDGVVGEFRIRELSPIGARRGEEILLHDIPKELSDTRVHVMESGKSILCDPSRAYFSTKLQSERLETLALAKELRSLLGRPIRVCDPFCGVGPALAALLSEPGLVGDVLAADLNPDAVEMLLDNLRRWDRRNYPSEPSPLTRIHEDRLVGVADALELAGDADIAGGWDLVLVNLPHRTLELLPMLVPLLDGTSPSMVRGRVVVAESEIEAANAAIRSALPARLKGTPEPALRIKRDYNSTLRLCSFEAWIAP</sequence>
<dbReference type="GO" id="GO:0052906">
    <property type="term" value="F:tRNA (guanine(37)-N1)-methyltransferase activity"/>
    <property type="evidence" value="ECO:0007669"/>
    <property type="project" value="UniProtKB-EC"/>
</dbReference>
<dbReference type="Gene3D" id="3.40.50.150">
    <property type="entry name" value="Vaccinia Virus protein VP39"/>
    <property type="match status" value="1"/>
</dbReference>
<dbReference type="InterPro" id="IPR056744">
    <property type="entry name" value="TRM5/TYW2-like_N"/>
</dbReference>
<feature type="domain" description="TRM5/TYW2-like N-terminal" evidence="1">
    <location>
        <begin position="117"/>
        <end position="178"/>
    </location>
</feature>
<reference evidence="2" key="1">
    <citation type="journal article" date="2014" name="Genome Biol. Evol.">
        <title>Pangenome evidence for extensive interdomain horizontal transfer affecting lineage core and shell genes in uncultured planktonic thaumarchaeota and euryarchaeota.</title>
        <authorList>
            <person name="Deschamps P."/>
            <person name="Zivanovic Y."/>
            <person name="Moreira D."/>
            <person name="Rodriguez-Valera F."/>
            <person name="Lopez-Garcia P."/>
        </authorList>
    </citation>
    <scope>NUCLEOTIDE SEQUENCE</scope>
</reference>
<proteinExistence type="predicted"/>
<dbReference type="GO" id="GO:0032259">
    <property type="term" value="P:methylation"/>
    <property type="evidence" value="ECO:0007669"/>
    <property type="project" value="UniProtKB-KW"/>
</dbReference>
<dbReference type="EMBL" id="KF901257">
    <property type="protein sequence ID" value="AIF24325.1"/>
    <property type="molecule type" value="Genomic_DNA"/>
</dbReference>
<dbReference type="CDD" id="cd02440">
    <property type="entry name" value="AdoMet_MTases"/>
    <property type="match status" value="1"/>
</dbReference>
<protein>
    <submittedName>
        <fullName evidence="2">tRNA (Guanine37-N1)-methyltransferase (TRM5, TRMT5)</fullName>
        <ecNumber evidence="2">2.1.1.228</ecNumber>
    </submittedName>
</protein>
<keyword evidence="2" id="KW-0808">Transferase</keyword>
<evidence type="ECO:0000313" key="2">
    <source>
        <dbReference type="EMBL" id="AIF24325.1"/>
    </source>
</evidence>
<accession>A0A075I903</accession>
<name>A0A075I903_9EURY</name>
<dbReference type="Pfam" id="PF25133">
    <property type="entry name" value="TYW2_N_2"/>
    <property type="match status" value="1"/>
</dbReference>
<evidence type="ECO:0000259" key="1">
    <source>
        <dbReference type="Pfam" id="PF25133"/>
    </source>
</evidence>
<dbReference type="EC" id="2.1.1.228" evidence="2"/>
<dbReference type="Gene3D" id="3.30.300.110">
    <property type="entry name" value="Met-10+ protein-like domains"/>
    <property type="match status" value="1"/>
</dbReference>